<reference evidence="5" key="1">
    <citation type="journal article" date="2021" name="PeerJ">
        <title>Extensive microbial diversity within the chicken gut microbiome revealed by metagenomics and culture.</title>
        <authorList>
            <person name="Gilroy R."/>
            <person name="Ravi A."/>
            <person name="Getino M."/>
            <person name="Pursley I."/>
            <person name="Horton D.L."/>
            <person name="Alikhan N.F."/>
            <person name="Baker D."/>
            <person name="Gharbi K."/>
            <person name="Hall N."/>
            <person name="Watson M."/>
            <person name="Adriaenssens E.M."/>
            <person name="Foster-Nyarko E."/>
            <person name="Jarju S."/>
            <person name="Secka A."/>
            <person name="Antonio M."/>
            <person name="Oren A."/>
            <person name="Chaudhuri R.R."/>
            <person name="La Ragione R."/>
            <person name="Hildebrand F."/>
            <person name="Pallen M.J."/>
        </authorList>
    </citation>
    <scope>NUCLEOTIDE SEQUENCE</scope>
    <source>
        <strain evidence="5">ChiSxjej1B13-11762</strain>
    </source>
</reference>
<feature type="transmembrane region" description="Helical" evidence="2">
    <location>
        <begin position="460"/>
        <end position="484"/>
    </location>
</feature>
<name>A0A9D1UDI8_9FIRM</name>
<evidence type="ECO:0000259" key="4">
    <source>
        <dbReference type="Pfam" id="PF23357"/>
    </source>
</evidence>
<proteinExistence type="predicted"/>
<keyword evidence="2" id="KW-0472">Membrane</keyword>
<evidence type="ECO:0000259" key="3">
    <source>
        <dbReference type="Pfam" id="PF09822"/>
    </source>
</evidence>
<dbReference type="Pfam" id="PF09822">
    <property type="entry name" value="ABC_transp_aux"/>
    <property type="match status" value="1"/>
</dbReference>
<dbReference type="Pfam" id="PF23357">
    <property type="entry name" value="DUF7088"/>
    <property type="match status" value="1"/>
</dbReference>
<dbReference type="AlphaFoldDB" id="A0A9D1UDI8"/>
<feature type="transmembrane region" description="Helical" evidence="2">
    <location>
        <begin position="21"/>
        <end position="41"/>
    </location>
</feature>
<keyword evidence="2" id="KW-1133">Transmembrane helix</keyword>
<reference evidence="5" key="2">
    <citation type="submission" date="2021-04" db="EMBL/GenBank/DDBJ databases">
        <authorList>
            <person name="Gilroy R."/>
        </authorList>
    </citation>
    <scope>NUCLEOTIDE SEQUENCE</scope>
    <source>
        <strain evidence="5">ChiSxjej1B13-11762</strain>
    </source>
</reference>
<comment type="caution">
    <text evidence="5">The sequence shown here is derived from an EMBL/GenBank/DDBJ whole genome shotgun (WGS) entry which is preliminary data.</text>
</comment>
<keyword evidence="2" id="KW-0812">Transmembrane</keyword>
<dbReference type="EMBL" id="DXGF01000058">
    <property type="protein sequence ID" value="HIW83308.1"/>
    <property type="molecule type" value="Genomic_DNA"/>
</dbReference>
<dbReference type="Gene3D" id="3.40.30.10">
    <property type="entry name" value="Glutaredoxin"/>
    <property type="match status" value="1"/>
</dbReference>
<feature type="region of interest" description="Disordered" evidence="1">
    <location>
        <begin position="366"/>
        <end position="398"/>
    </location>
</feature>
<dbReference type="InterPro" id="IPR055396">
    <property type="entry name" value="DUF7088"/>
</dbReference>
<evidence type="ECO:0000313" key="5">
    <source>
        <dbReference type="EMBL" id="HIW83308.1"/>
    </source>
</evidence>
<feature type="domain" description="ABC-type uncharacterised transport system" evidence="3">
    <location>
        <begin position="181"/>
        <end position="291"/>
    </location>
</feature>
<sequence length="489" mass="54182">MVEKIKGMFQNTASRNGSYSVGMTALVIAVVIVANLIAGQLPESVRSIDISDNRIYEISETSREILADLDQQVTFQVFAEKNNTDDRIKAFLNKYTALSDQIQVEWIDPVLHPAELTENNVSEDTILISCEDTQKSTAVTFDEILVPDEYAYYYGDTSSATEFDGEGQFTSAINYVTSDTQKKIYYTTGHGENTFSTSVTELLEKNNMTEEELNLLMVGEIPEDCDLLFLYSPVTDITEEEKTLIEDYMADGGKVYVMLGDTEDETPNLDSFLEEYGIMRADGYIADMQRNYQGNYYYIFPEITGGEEITEGLASDMVLLVNAHGFQIGDPVRDTVTVQEFMDTSSDAYAVTEATQEQGEFTLGAIATESVTTETDSDTSEDESDETADSAESDVEEGAEARLTVVTADTLIDPQVTDSFTTLDNLDLFMNSVSANFDDLENVAIEAKSLSVTYNTMQHAGLISLLIIFGIPAVVLIGGFVCWWKRRKA</sequence>
<organism evidence="5 6">
    <name type="scientific">Candidatus Dorea gallistercoris</name>
    <dbReference type="NCBI Taxonomy" id="2838542"/>
    <lineage>
        <taxon>Bacteria</taxon>
        <taxon>Bacillati</taxon>
        <taxon>Bacillota</taxon>
        <taxon>Clostridia</taxon>
        <taxon>Lachnospirales</taxon>
        <taxon>Lachnospiraceae</taxon>
        <taxon>Dorea</taxon>
    </lineage>
</organism>
<evidence type="ECO:0000313" key="6">
    <source>
        <dbReference type="Proteomes" id="UP000824263"/>
    </source>
</evidence>
<evidence type="ECO:0000256" key="1">
    <source>
        <dbReference type="SAM" id="MobiDB-lite"/>
    </source>
</evidence>
<evidence type="ECO:0000256" key="2">
    <source>
        <dbReference type="SAM" id="Phobius"/>
    </source>
</evidence>
<feature type="domain" description="DUF7088" evidence="4">
    <location>
        <begin position="53"/>
        <end position="123"/>
    </location>
</feature>
<dbReference type="InterPro" id="IPR019196">
    <property type="entry name" value="ABC_transp_unknown"/>
</dbReference>
<dbReference type="Proteomes" id="UP000824263">
    <property type="component" value="Unassembled WGS sequence"/>
</dbReference>
<accession>A0A9D1UDI8</accession>
<feature type="compositionally biased region" description="Acidic residues" evidence="1">
    <location>
        <begin position="375"/>
        <end position="398"/>
    </location>
</feature>
<gene>
    <name evidence="5" type="ORF">H9873_03180</name>
</gene>
<protein>
    <submittedName>
        <fullName evidence="5">GldG family protein</fullName>
    </submittedName>
</protein>